<dbReference type="PANTHER" id="PTHR11394">
    <property type="entry name" value="TASTE RECEPTOR TYPE 2"/>
    <property type="match status" value="1"/>
</dbReference>
<dbReference type="Ensembl" id="ENSPSMT00000008409.1">
    <property type="protein sequence ID" value="ENSPSMP00000007142.1"/>
    <property type="gene ID" value="ENSPSMG00000005320.1"/>
</dbReference>
<keyword evidence="7 12" id="KW-0297">G-protein coupled receptor</keyword>
<comment type="similarity">
    <text evidence="2 11">Belongs to the G-protein coupled receptor T2R family.</text>
</comment>
<evidence type="ECO:0000256" key="1">
    <source>
        <dbReference type="ARBA" id="ARBA00004141"/>
    </source>
</evidence>
<dbReference type="GeneTree" id="ENSGT01150000286961"/>
<reference evidence="14" key="2">
    <citation type="submission" date="2025-09" db="UniProtKB">
        <authorList>
            <consortium name="Ensembl"/>
        </authorList>
    </citation>
    <scope>IDENTIFICATION</scope>
</reference>
<evidence type="ECO:0000256" key="12">
    <source>
        <dbReference type="RuleBase" id="RU004424"/>
    </source>
</evidence>
<evidence type="ECO:0000256" key="8">
    <source>
        <dbReference type="ARBA" id="ARBA00023136"/>
    </source>
</evidence>
<dbReference type="GO" id="GO:0004930">
    <property type="term" value="F:G protein-coupled receptor activity"/>
    <property type="evidence" value="ECO:0007669"/>
    <property type="project" value="UniProtKB-KW"/>
</dbReference>
<feature type="transmembrane region" description="Helical" evidence="13">
    <location>
        <begin position="277"/>
        <end position="298"/>
    </location>
</feature>
<dbReference type="PANTHER" id="PTHR11394:SF52">
    <property type="entry name" value="TASTE RECEPTOR TYPE 2 MEMBER 38"/>
    <property type="match status" value="1"/>
</dbReference>
<keyword evidence="9 12" id="KW-0675">Receptor</keyword>
<feature type="transmembrane region" description="Helical" evidence="13">
    <location>
        <begin position="143"/>
        <end position="163"/>
    </location>
</feature>
<evidence type="ECO:0000256" key="3">
    <source>
        <dbReference type="ARBA" id="ARBA00022480"/>
    </source>
</evidence>
<keyword evidence="3 12" id="KW-0919">Taste</keyword>
<dbReference type="AlphaFoldDB" id="A0A8C8YXP4"/>
<keyword evidence="8 12" id="KW-0472">Membrane</keyword>
<feature type="transmembrane region" description="Helical" evidence="13">
    <location>
        <begin position="191"/>
        <end position="218"/>
    </location>
</feature>
<keyword evidence="4 12" id="KW-0716">Sensory transduction</keyword>
<dbReference type="GO" id="GO:0005886">
    <property type="term" value="C:plasma membrane"/>
    <property type="evidence" value="ECO:0007669"/>
    <property type="project" value="Ensembl"/>
</dbReference>
<reference evidence="14" key="1">
    <citation type="submission" date="2025-08" db="UniProtKB">
        <authorList>
            <consortium name="Ensembl"/>
        </authorList>
    </citation>
    <scope>IDENTIFICATION</scope>
</reference>
<dbReference type="InterPro" id="IPR007960">
    <property type="entry name" value="TAS2R"/>
</dbReference>
<dbReference type="Pfam" id="PF05296">
    <property type="entry name" value="TAS2R"/>
    <property type="match status" value="1"/>
</dbReference>
<evidence type="ECO:0000256" key="5">
    <source>
        <dbReference type="ARBA" id="ARBA00022692"/>
    </source>
</evidence>
<feature type="transmembrane region" description="Helical" evidence="13">
    <location>
        <begin position="96"/>
        <end position="118"/>
    </location>
</feature>
<dbReference type="Proteomes" id="UP000694414">
    <property type="component" value="Unplaced"/>
</dbReference>
<evidence type="ECO:0000256" key="4">
    <source>
        <dbReference type="ARBA" id="ARBA00022606"/>
    </source>
</evidence>
<proteinExistence type="inferred from homology"/>
<evidence type="ECO:0000313" key="14">
    <source>
        <dbReference type="Ensembl" id="ENSPSMP00000007142.1"/>
    </source>
</evidence>
<evidence type="ECO:0000256" key="10">
    <source>
        <dbReference type="ARBA" id="ARBA00023224"/>
    </source>
</evidence>
<evidence type="ECO:0000256" key="11">
    <source>
        <dbReference type="RuleBase" id="RU004423"/>
    </source>
</evidence>
<evidence type="ECO:0000313" key="15">
    <source>
        <dbReference type="Proteomes" id="UP000694414"/>
    </source>
</evidence>
<sequence length="333" mass="37847">MLTLTPALTVSYEAKHVFLFISVLEFAVGLLANVFIFLVIFWDVVRRQPLSNYDRVLLCLSLNRLFLHGLLFLCAIQLACFQNLKEPLSHRYETLLMLWMITNQASLWLTTCLSLLYCSKIVRFSQTFLLCLASWVSRKTHQMLLIVILSSCFCAVLCLWDFFRKSHFTVTAMLFMNNNTELNWQNTKISFFYTFLFCYLGSIPSFLIFLISSGVLIVSLGRHMSTMKAHPRNSHDCSLDAHIKALKSLLSFLCFFVVSFCAAIISVPLLMVWHNKIGVMVCIGILAACPSGHAAILISGNAKLRRAVETILLWAQSILKVRANHKADPRTLC</sequence>
<evidence type="ECO:0000256" key="9">
    <source>
        <dbReference type="ARBA" id="ARBA00023170"/>
    </source>
</evidence>
<dbReference type="GO" id="GO:0033038">
    <property type="term" value="F:bitter taste receptor activity"/>
    <property type="evidence" value="ECO:0007669"/>
    <property type="project" value="Ensembl"/>
</dbReference>
<comment type="subcellular location">
    <subcellularLocation>
        <location evidence="1 12">Membrane</location>
        <topology evidence="1 12">Multi-pass membrane protein</topology>
    </subcellularLocation>
</comment>
<protein>
    <recommendedName>
        <fullName evidence="12">Taste receptor type 2</fullName>
    </recommendedName>
</protein>
<evidence type="ECO:0000256" key="2">
    <source>
        <dbReference type="ARBA" id="ARBA00007376"/>
    </source>
</evidence>
<keyword evidence="5 12" id="KW-0812">Transmembrane</keyword>
<keyword evidence="10 12" id="KW-0807">Transducer</keyword>
<dbReference type="SUPFAM" id="SSF81321">
    <property type="entry name" value="Family A G protein-coupled receptor-like"/>
    <property type="match status" value="1"/>
</dbReference>
<accession>A0A8C8YXP4</accession>
<feature type="transmembrane region" description="Helical" evidence="13">
    <location>
        <begin position="249"/>
        <end position="271"/>
    </location>
</feature>
<name>A0A8C8YXP4_PROSS</name>
<dbReference type="FunFam" id="1.20.1070.10:FF:000055">
    <property type="entry name" value="Taste receptor type 2"/>
    <property type="match status" value="1"/>
</dbReference>
<evidence type="ECO:0000256" key="13">
    <source>
        <dbReference type="SAM" id="Phobius"/>
    </source>
</evidence>
<evidence type="ECO:0000256" key="7">
    <source>
        <dbReference type="ARBA" id="ARBA00023040"/>
    </source>
</evidence>
<feature type="transmembrane region" description="Helical" evidence="13">
    <location>
        <begin position="20"/>
        <end position="45"/>
    </location>
</feature>
<gene>
    <name evidence="14" type="primary">TAS2R38</name>
</gene>
<dbReference type="Gene3D" id="1.20.1070.10">
    <property type="entry name" value="Rhodopsin 7-helix transmembrane proteins"/>
    <property type="match status" value="1"/>
</dbReference>
<keyword evidence="6 13" id="KW-1133">Transmembrane helix</keyword>
<feature type="transmembrane region" description="Helical" evidence="13">
    <location>
        <begin position="65"/>
        <end position="84"/>
    </location>
</feature>
<evidence type="ECO:0000256" key="6">
    <source>
        <dbReference type="ARBA" id="ARBA00022989"/>
    </source>
</evidence>
<organism evidence="14 15">
    <name type="scientific">Prolemur simus</name>
    <name type="common">Greater bamboo lemur</name>
    <name type="synonym">Hapalemur simus</name>
    <dbReference type="NCBI Taxonomy" id="1328070"/>
    <lineage>
        <taxon>Eukaryota</taxon>
        <taxon>Metazoa</taxon>
        <taxon>Chordata</taxon>
        <taxon>Craniata</taxon>
        <taxon>Vertebrata</taxon>
        <taxon>Euteleostomi</taxon>
        <taxon>Mammalia</taxon>
        <taxon>Eutheria</taxon>
        <taxon>Euarchontoglires</taxon>
        <taxon>Primates</taxon>
        <taxon>Strepsirrhini</taxon>
        <taxon>Lemuriformes</taxon>
        <taxon>Lemuridae</taxon>
        <taxon>Prolemur</taxon>
    </lineage>
</organism>
<keyword evidence="15" id="KW-1185">Reference proteome</keyword>